<dbReference type="PANTHER" id="PTHR28654:SF1">
    <property type="entry name" value="AXIN INTERACTOR, DORSALIZATION-ASSOCIATED PROTEIN"/>
    <property type="match status" value="1"/>
</dbReference>
<feature type="domain" description="C2 Aida-type" evidence="3">
    <location>
        <begin position="140"/>
        <end position="295"/>
    </location>
</feature>
<dbReference type="Proteomes" id="UP000014500">
    <property type="component" value="Unassembled WGS sequence"/>
</dbReference>
<name>T1ILS1_STRMM</name>
<dbReference type="Pfam" id="PF08910">
    <property type="entry name" value="Aida_N"/>
    <property type="match status" value="1"/>
</dbReference>
<reference evidence="5" key="1">
    <citation type="submission" date="2011-05" db="EMBL/GenBank/DDBJ databases">
        <authorList>
            <person name="Richards S.R."/>
            <person name="Qu J."/>
            <person name="Jiang H."/>
            <person name="Jhangiani S.N."/>
            <person name="Agravi P."/>
            <person name="Goodspeed R."/>
            <person name="Gross S."/>
            <person name="Mandapat C."/>
            <person name="Jackson L."/>
            <person name="Mathew T."/>
            <person name="Pu L."/>
            <person name="Thornton R."/>
            <person name="Saada N."/>
            <person name="Wilczek-Boney K.B."/>
            <person name="Lee S."/>
            <person name="Kovar C."/>
            <person name="Wu Y."/>
            <person name="Scherer S.E."/>
            <person name="Worley K.C."/>
            <person name="Muzny D.M."/>
            <person name="Gibbs R."/>
        </authorList>
    </citation>
    <scope>NUCLEOTIDE SEQUENCE</scope>
    <source>
        <strain evidence="5">Brora</strain>
    </source>
</reference>
<dbReference type="EnsemblMetazoa" id="SMAR001909-RA">
    <property type="protein sequence ID" value="SMAR001909-PA"/>
    <property type="gene ID" value="SMAR001909"/>
</dbReference>
<dbReference type="HOGENOM" id="CLU_064322_0_0_1"/>
<sequence length="297" mass="33303">MDKITKYASNWHLNLVTAINLDRWGQPVEAIVNYKRLSKQISCATVDRNLPLTAEQKKLCGILVMNLDLRIKLLDNPHPQLGDNDPASLEKISSFVPKLENLSVSTSDGASCLSSSTSHKDSDNYLLSHDMRGSLQGSLLPQPSRQAGKTYLTIKIEKIGLKDAIDLTDPFITVSIKGMSTLIDRNPSGCDLSPVQNTPPPTKEEMTYIVFDVNVHIQSCLEELPDNCAIFFEFCHYKPHKQIISTKCFSFLEKDELVNGALALEIYKKPTNVFRQNLRLLSRKPLFLHLNLSIIPP</sequence>
<dbReference type="eggNOG" id="ENOG502QSD5">
    <property type="taxonomic scope" value="Eukaryota"/>
</dbReference>
<dbReference type="Gene3D" id="1.20.120.360">
    <property type="entry name" value="Axin interactor, dorsalization-associated protein, N-terminal domain"/>
    <property type="match status" value="1"/>
</dbReference>
<reference evidence="4" key="2">
    <citation type="submission" date="2015-02" db="UniProtKB">
        <authorList>
            <consortium name="EnsemblMetazoa"/>
        </authorList>
    </citation>
    <scope>IDENTIFICATION</scope>
</reference>
<protein>
    <recommendedName>
        <fullName evidence="3">C2 Aida-type domain-containing protein</fullName>
    </recommendedName>
</protein>
<dbReference type="Gene3D" id="2.60.40.150">
    <property type="entry name" value="C2 domain"/>
    <property type="match status" value="1"/>
</dbReference>
<evidence type="ECO:0000259" key="3">
    <source>
        <dbReference type="PROSITE" id="PS51911"/>
    </source>
</evidence>
<dbReference type="InterPro" id="IPR036818">
    <property type="entry name" value="AIDA_N_sf"/>
</dbReference>
<keyword evidence="2" id="KW-0217">Developmental protein</keyword>
<evidence type="ECO:0000256" key="2">
    <source>
        <dbReference type="ARBA" id="ARBA00022473"/>
    </source>
</evidence>
<accession>T1ILS1</accession>
<dbReference type="InterPro" id="IPR035892">
    <property type="entry name" value="C2_domain_sf"/>
</dbReference>
<dbReference type="EMBL" id="JH430884">
    <property type="status" value="NOT_ANNOTATED_CDS"/>
    <property type="molecule type" value="Genomic_DNA"/>
</dbReference>
<dbReference type="AlphaFoldDB" id="T1ILS1"/>
<evidence type="ECO:0000313" key="5">
    <source>
        <dbReference type="Proteomes" id="UP000014500"/>
    </source>
</evidence>
<keyword evidence="5" id="KW-1185">Reference proteome</keyword>
<dbReference type="PROSITE" id="PS51911">
    <property type="entry name" value="C2_AIDA"/>
    <property type="match status" value="1"/>
</dbReference>
<dbReference type="InterPro" id="IPR025939">
    <property type="entry name" value="Aida_C"/>
</dbReference>
<organism evidence="4 5">
    <name type="scientific">Strigamia maritima</name>
    <name type="common">European centipede</name>
    <name type="synonym">Geophilus maritimus</name>
    <dbReference type="NCBI Taxonomy" id="126957"/>
    <lineage>
        <taxon>Eukaryota</taxon>
        <taxon>Metazoa</taxon>
        <taxon>Ecdysozoa</taxon>
        <taxon>Arthropoda</taxon>
        <taxon>Myriapoda</taxon>
        <taxon>Chilopoda</taxon>
        <taxon>Pleurostigmophora</taxon>
        <taxon>Geophilomorpha</taxon>
        <taxon>Linotaeniidae</taxon>
        <taxon>Strigamia</taxon>
    </lineage>
</organism>
<evidence type="ECO:0000313" key="4">
    <source>
        <dbReference type="EnsemblMetazoa" id="SMAR001909-PA"/>
    </source>
</evidence>
<comment type="similarity">
    <text evidence="1">Belongs to the AIDA family.</text>
</comment>
<dbReference type="Pfam" id="PF14186">
    <property type="entry name" value="Aida_C2"/>
    <property type="match status" value="1"/>
</dbReference>
<dbReference type="GO" id="GO:0035091">
    <property type="term" value="F:phosphatidylinositol binding"/>
    <property type="evidence" value="ECO:0007669"/>
    <property type="project" value="TreeGrafter"/>
</dbReference>
<dbReference type="GO" id="GO:0016020">
    <property type="term" value="C:membrane"/>
    <property type="evidence" value="ECO:0007669"/>
    <property type="project" value="TreeGrafter"/>
</dbReference>
<dbReference type="SUPFAM" id="SSF109779">
    <property type="entry name" value="Domain from hypothetical 2610208m17rik protein"/>
    <property type="match status" value="1"/>
</dbReference>
<dbReference type="InterPro" id="IPR023421">
    <property type="entry name" value="AIDA_N"/>
</dbReference>
<evidence type="ECO:0000256" key="1">
    <source>
        <dbReference type="ARBA" id="ARBA00007205"/>
    </source>
</evidence>
<dbReference type="OMA" id="ADATIMM"/>
<dbReference type="PhylomeDB" id="T1ILS1"/>
<dbReference type="PANTHER" id="PTHR28654">
    <property type="entry name" value="AXIN INTERACTOR, DORSALIZATION-ASSOCIATED PROTEIN"/>
    <property type="match status" value="1"/>
</dbReference>
<proteinExistence type="inferred from homology"/>